<protein>
    <recommendedName>
        <fullName evidence="5">Protein-S-isoprenylcysteine O-methyltransferase</fullName>
        <ecNumber evidence="5">2.1.1.100</ecNumber>
    </recommendedName>
</protein>
<dbReference type="AlphaFoldDB" id="A0AAD5HCM3"/>
<dbReference type="InterPro" id="IPR052527">
    <property type="entry name" value="Metal_cation-efflux_comp"/>
</dbReference>
<keyword evidence="5" id="KW-0808">Transferase</keyword>
<feature type="transmembrane region" description="Helical" evidence="5">
    <location>
        <begin position="43"/>
        <end position="61"/>
    </location>
</feature>
<gene>
    <name evidence="6" type="ORF">K450DRAFT_243298</name>
</gene>
<evidence type="ECO:0000313" key="7">
    <source>
        <dbReference type="Proteomes" id="UP001206595"/>
    </source>
</evidence>
<dbReference type="PANTHER" id="PTHR43847:SF1">
    <property type="entry name" value="BLL3993 PROTEIN"/>
    <property type="match status" value="1"/>
</dbReference>
<keyword evidence="5" id="KW-0949">S-adenosyl-L-methionine</keyword>
<comment type="caution">
    <text evidence="6">The sequence shown here is derived from an EMBL/GenBank/DDBJ whole genome shotgun (WGS) entry which is preliminary data.</text>
</comment>
<keyword evidence="3 5" id="KW-1133">Transmembrane helix</keyword>
<organism evidence="6 7">
    <name type="scientific">Umbelopsis ramanniana AG</name>
    <dbReference type="NCBI Taxonomy" id="1314678"/>
    <lineage>
        <taxon>Eukaryota</taxon>
        <taxon>Fungi</taxon>
        <taxon>Fungi incertae sedis</taxon>
        <taxon>Mucoromycota</taxon>
        <taxon>Mucoromycotina</taxon>
        <taxon>Umbelopsidomycetes</taxon>
        <taxon>Umbelopsidales</taxon>
        <taxon>Umbelopsidaceae</taxon>
        <taxon>Umbelopsis</taxon>
    </lineage>
</organism>
<feature type="transmembrane region" description="Helical" evidence="5">
    <location>
        <begin position="68"/>
        <end position="90"/>
    </location>
</feature>
<reference evidence="6" key="1">
    <citation type="submission" date="2021-06" db="EMBL/GenBank/DDBJ databases">
        <authorList>
            <consortium name="DOE Joint Genome Institute"/>
            <person name="Mondo S.J."/>
            <person name="Amses K.R."/>
            <person name="Simmons D.R."/>
            <person name="Longcore J.E."/>
            <person name="Seto K."/>
            <person name="Alves G.H."/>
            <person name="Bonds A.E."/>
            <person name="Quandt C.A."/>
            <person name="Davis W.J."/>
            <person name="Chang Y."/>
            <person name="Letcher P.M."/>
            <person name="Powell M.J."/>
            <person name="Kuo A."/>
            <person name="Labutti K."/>
            <person name="Pangilinan J."/>
            <person name="Andreopoulos W."/>
            <person name="Tritt A."/>
            <person name="Riley R."/>
            <person name="Hundley H."/>
            <person name="Johnson J."/>
            <person name="Lipzen A."/>
            <person name="Barry K."/>
            <person name="Berbee M.L."/>
            <person name="Buchler N.E."/>
            <person name="Grigoriev I.V."/>
            <person name="Spatafora J.W."/>
            <person name="Stajich J.E."/>
            <person name="James T.Y."/>
        </authorList>
    </citation>
    <scope>NUCLEOTIDE SEQUENCE</scope>
    <source>
        <strain evidence="6">AG</strain>
    </source>
</reference>
<keyword evidence="5" id="KW-0256">Endoplasmic reticulum</keyword>
<reference evidence="6" key="2">
    <citation type="journal article" date="2022" name="Proc. Natl. Acad. Sci. U.S.A.">
        <title>Diploid-dominant life cycles characterize the early evolution of Fungi.</title>
        <authorList>
            <person name="Amses K.R."/>
            <person name="Simmons D.R."/>
            <person name="Longcore J.E."/>
            <person name="Mondo S.J."/>
            <person name="Seto K."/>
            <person name="Jeronimo G.H."/>
            <person name="Bonds A.E."/>
            <person name="Quandt C.A."/>
            <person name="Davis W.J."/>
            <person name="Chang Y."/>
            <person name="Federici B.A."/>
            <person name="Kuo A."/>
            <person name="LaButti K."/>
            <person name="Pangilinan J."/>
            <person name="Andreopoulos W."/>
            <person name="Tritt A."/>
            <person name="Riley R."/>
            <person name="Hundley H."/>
            <person name="Johnson J."/>
            <person name="Lipzen A."/>
            <person name="Barry K."/>
            <person name="Lang B.F."/>
            <person name="Cuomo C.A."/>
            <person name="Buchler N.E."/>
            <person name="Grigoriev I.V."/>
            <person name="Spatafora J.W."/>
            <person name="Stajich J.E."/>
            <person name="James T.Y."/>
        </authorList>
    </citation>
    <scope>NUCLEOTIDE SEQUENCE</scope>
    <source>
        <strain evidence="6">AG</strain>
    </source>
</reference>
<comment type="caution">
    <text evidence="5">Lacks conserved residue(s) required for the propagation of feature annotation.</text>
</comment>
<keyword evidence="7" id="KW-1185">Reference proteome</keyword>
<dbReference type="PANTHER" id="PTHR43847">
    <property type="entry name" value="BLL3993 PROTEIN"/>
    <property type="match status" value="1"/>
</dbReference>
<name>A0AAD5HCM3_UMBRA</name>
<dbReference type="GO" id="GO:0032259">
    <property type="term" value="P:methylation"/>
    <property type="evidence" value="ECO:0007669"/>
    <property type="project" value="UniProtKB-KW"/>
</dbReference>
<evidence type="ECO:0000256" key="2">
    <source>
        <dbReference type="ARBA" id="ARBA00022692"/>
    </source>
</evidence>
<dbReference type="Gene3D" id="1.20.120.1630">
    <property type="match status" value="1"/>
</dbReference>
<dbReference type="EMBL" id="MU620922">
    <property type="protein sequence ID" value="KAI8579212.1"/>
    <property type="molecule type" value="Genomic_DNA"/>
</dbReference>
<dbReference type="GeneID" id="75914743"/>
<feature type="transmembrane region" description="Helical" evidence="5">
    <location>
        <begin position="127"/>
        <end position="155"/>
    </location>
</feature>
<comment type="catalytic activity">
    <reaction evidence="5">
        <text>[protein]-C-terminal S-[(2E,6E)-farnesyl]-L-cysteine + S-adenosyl-L-methionine = [protein]-C-terminal S-[(2E,6E)-farnesyl]-L-cysteine methyl ester + S-adenosyl-L-homocysteine</text>
        <dbReference type="Rhea" id="RHEA:21672"/>
        <dbReference type="Rhea" id="RHEA-COMP:12125"/>
        <dbReference type="Rhea" id="RHEA-COMP:12126"/>
        <dbReference type="ChEBI" id="CHEBI:57856"/>
        <dbReference type="ChEBI" id="CHEBI:59789"/>
        <dbReference type="ChEBI" id="CHEBI:90510"/>
        <dbReference type="ChEBI" id="CHEBI:90511"/>
        <dbReference type="EC" id="2.1.1.100"/>
    </reaction>
</comment>
<dbReference type="GO" id="GO:0004671">
    <property type="term" value="F:protein C-terminal S-isoprenylcysteine carboxyl O-methyltransferase activity"/>
    <property type="evidence" value="ECO:0007669"/>
    <property type="project" value="UniProtKB-EC"/>
</dbReference>
<dbReference type="Pfam" id="PF04140">
    <property type="entry name" value="ICMT"/>
    <property type="match status" value="1"/>
</dbReference>
<dbReference type="Proteomes" id="UP001206595">
    <property type="component" value="Unassembled WGS sequence"/>
</dbReference>
<proteinExistence type="inferred from homology"/>
<accession>A0AAD5HCM3</accession>
<dbReference type="GO" id="GO:0005789">
    <property type="term" value="C:endoplasmic reticulum membrane"/>
    <property type="evidence" value="ECO:0007669"/>
    <property type="project" value="UniProtKB-SubCell"/>
</dbReference>
<evidence type="ECO:0000256" key="5">
    <source>
        <dbReference type="RuleBase" id="RU362022"/>
    </source>
</evidence>
<evidence type="ECO:0000256" key="4">
    <source>
        <dbReference type="ARBA" id="ARBA00023136"/>
    </source>
</evidence>
<keyword evidence="5" id="KW-0489">Methyltransferase</keyword>
<keyword evidence="2 5" id="KW-0812">Transmembrane</keyword>
<evidence type="ECO:0000256" key="1">
    <source>
        <dbReference type="ARBA" id="ARBA00004141"/>
    </source>
</evidence>
<keyword evidence="4 5" id="KW-0472">Membrane</keyword>
<dbReference type="PROSITE" id="PS50244">
    <property type="entry name" value="S5A_REDUCTASE"/>
    <property type="match status" value="1"/>
</dbReference>
<dbReference type="EC" id="2.1.1.100" evidence="5"/>
<comment type="similarity">
    <text evidence="5">Belongs to the class VI-like SAM-binding methyltransferase superfamily. Isoprenylcysteine carboxyl methyltransferase family.</text>
</comment>
<dbReference type="InterPro" id="IPR007269">
    <property type="entry name" value="ICMT_MeTrfase"/>
</dbReference>
<evidence type="ECO:0000256" key="3">
    <source>
        <dbReference type="ARBA" id="ARBA00022989"/>
    </source>
</evidence>
<evidence type="ECO:0000313" key="6">
    <source>
        <dbReference type="EMBL" id="KAI8579212.1"/>
    </source>
</evidence>
<dbReference type="RefSeq" id="XP_051444216.1">
    <property type="nucleotide sequence ID" value="XM_051589398.1"/>
</dbReference>
<comment type="subcellular location">
    <subcellularLocation>
        <location evidence="5">Endoplasmic reticulum membrane</location>
        <topology evidence="5">Multi-pass membrane protein</topology>
    </subcellularLocation>
    <subcellularLocation>
        <location evidence="1">Membrane</location>
        <topology evidence="1">Multi-pass membrane protein</topology>
    </subcellularLocation>
</comment>
<sequence>MGVALILSYLVAIADFAYFAKVNRERSARNLQSGYVTEDDRGSGRFLLTSFILSLLAPIWLTTGVGHMWSFLGWVGLGWMVGGVLLRLWAIHVNQFFVVDLTVSDDMFICTDGPYKVIRHPGYMGTLLIWVGFGLAATNWFVLIFVAGLVTYALIRRIQVEEEVLFERFGVDYQAYADETARLFPFLY</sequence>